<accession>A0A6J7KCN9</accession>
<gene>
    <name evidence="1" type="ORF">UFOPK3564_03613</name>
</gene>
<proteinExistence type="predicted"/>
<name>A0A6J7KCN9_9ZZZZ</name>
<sequence length="98" mass="10435">MAGTTLPDGCEAKIEFYLSSEKADAEIVVGLGGLTAFPDLTGHDPEPLKLVQSVAASVSADLLTIADDWRFMSRAEIAGYKARQRAEASSCIDDEEEA</sequence>
<dbReference type="EMBL" id="CAFBMK010000369">
    <property type="protein sequence ID" value="CAB4953307.1"/>
    <property type="molecule type" value="Genomic_DNA"/>
</dbReference>
<evidence type="ECO:0000313" key="1">
    <source>
        <dbReference type="EMBL" id="CAB4953307.1"/>
    </source>
</evidence>
<organism evidence="1">
    <name type="scientific">freshwater metagenome</name>
    <dbReference type="NCBI Taxonomy" id="449393"/>
    <lineage>
        <taxon>unclassified sequences</taxon>
        <taxon>metagenomes</taxon>
        <taxon>ecological metagenomes</taxon>
    </lineage>
</organism>
<reference evidence="1" key="1">
    <citation type="submission" date="2020-05" db="EMBL/GenBank/DDBJ databases">
        <authorList>
            <person name="Chiriac C."/>
            <person name="Salcher M."/>
            <person name="Ghai R."/>
            <person name="Kavagutti S V."/>
        </authorList>
    </citation>
    <scope>NUCLEOTIDE SEQUENCE</scope>
</reference>
<protein>
    <submittedName>
        <fullName evidence="1">Unannotated protein</fullName>
    </submittedName>
</protein>
<dbReference type="AlphaFoldDB" id="A0A6J7KCN9"/>